<protein>
    <recommendedName>
        <fullName evidence="1">DUF6699 domain-containing protein</fullName>
    </recommendedName>
</protein>
<reference evidence="2 3" key="1">
    <citation type="submission" date="2018-06" db="EMBL/GenBank/DDBJ databases">
        <title>A transcriptomic atlas of mushroom development highlights an independent origin of complex multicellularity.</title>
        <authorList>
            <consortium name="DOE Joint Genome Institute"/>
            <person name="Krizsan K."/>
            <person name="Almasi E."/>
            <person name="Merenyi Z."/>
            <person name="Sahu N."/>
            <person name="Viragh M."/>
            <person name="Koszo T."/>
            <person name="Mondo S."/>
            <person name="Kiss B."/>
            <person name="Balint B."/>
            <person name="Kues U."/>
            <person name="Barry K."/>
            <person name="Hegedus J.C."/>
            <person name="Henrissat B."/>
            <person name="Johnson J."/>
            <person name="Lipzen A."/>
            <person name="Ohm R."/>
            <person name="Nagy I."/>
            <person name="Pangilinan J."/>
            <person name="Yan J."/>
            <person name="Xiong Y."/>
            <person name="Grigoriev I.V."/>
            <person name="Hibbett D.S."/>
            <person name="Nagy L.G."/>
        </authorList>
    </citation>
    <scope>NUCLEOTIDE SEQUENCE [LARGE SCALE GENOMIC DNA]</scope>
    <source>
        <strain evidence="2 3">SZMC22713</strain>
    </source>
</reference>
<dbReference type="Proteomes" id="UP000294933">
    <property type="component" value="Unassembled WGS sequence"/>
</dbReference>
<proteinExistence type="predicted"/>
<evidence type="ECO:0000313" key="3">
    <source>
        <dbReference type="Proteomes" id="UP000294933"/>
    </source>
</evidence>
<gene>
    <name evidence="2" type="ORF">BD410DRAFT_755951</name>
</gene>
<organism evidence="2 3">
    <name type="scientific">Rickenella mellea</name>
    <dbReference type="NCBI Taxonomy" id="50990"/>
    <lineage>
        <taxon>Eukaryota</taxon>
        <taxon>Fungi</taxon>
        <taxon>Dikarya</taxon>
        <taxon>Basidiomycota</taxon>
        <taxon>Agaricomycotina</taxon>
        <taxon>Agaricomycetes</taxon>
        <taxon>Hymenochaetales</taxon>
        <taxon>Rickenellaceae</taxon>
        <taxon>Rickenella</taxon>
    </lineage>
</organism>
<evidence type="ECO:0000259" key="1">
    <source>
        <dbReference type="Pfam" id="PF20415"/>
    </source>
</evidence>
<dbReference type="AlphaFoldDB" id="A0A4Y7PKE4"/>
<dbReference type="VEuPathDB" id="FungiDB:BD410DRAFT_755951"/>
<dbReference type="Pfam" id="PF20415">
    <property type="entry name" value="DUF6699"/>
    <property type="match status" value="1"/>
</dbReference>
<feature type="domain" description="DUF6699" evidence="1">
    <location>
        <begin position="70"/>
        <end position="180"/>
    </location>
</feature>
<evidence type="ECO:0000313" key="2">
    <source>
        <dbReference type="EMBL" id="TDL15867.1"/>
    </source>
</evidence>
<dbReference type="STRING" id="50990.A0A4Y7PKE4"/>
<name>A0A4Y7PKE4_9AGAM</name>
<sequence>MNDGLKWAPGTSYGPVLSPTDLYLLHPKLELHPILTHSLKSFHLVFNLASGQTGGFNADAVDRDLPFEAKDETATLPRVSELYIITRHSPWCTIVKNSRGVSLADICAALWKEYSDNVITEAEFTSLPPSHQERIKRTAASREAGTMGWGAHFGANAAANRCKRIDWLRDKVFFDGMEQDDEYAKKRLGFASPNIFLVALAQ</sequence>
<accession>A0A4Y7PKE4</accession>
<dbReference type="InterPro" id="IPR046522">
    <property type="entry name" value="DUF6699"/>
</dbReference>
<dbReference type="OrthoDB" id="3333333at2759"/>
<dbReference type="EMBL" id="ML170259">
    <property type="protein sequence ID" value="TDL15867.1"/>
    <property type="molecule type" value="Genomic_DNA"/>
</dbReference>
<keyword evidence="3" id="KW-1185">Reference proteome</keyword>